<proteinExistence type="predicted"/>
<keyword evidence="1" id="KW-1133">Transmembrane helix</keyword>
<feature type="transmembrane region" description="Helical" evidence="1">
    <location>
        <begin position="89"/>
        <end position="109"/>
    </location>
</feature>
<gene>
    <name evidence="2" type="ORF">A3C24_04255</name>
</gene>
<organism evidence="2 3">
    <name type="scientific">Candidatus Roizmanbacteria bacterium RIFCSPHIGHO2_02_FULL_37_24</name>
    <dbReference type="NCBI Taxonomy" id="1802037"/>
    <lineage>
        <taxon>Bacteria</taxon>
        <taxon>Candidatus Roizmaniibacteriota</taxon>
    </lineage>
</organism>
<dbReference type="GO" id="GO:0016020">
    <property type="term" value="C:membrane"/>
    <property type="evidence" value="ECO:0007669"/>
    <property type="project" value="InterPro"/>
</dbReference>
<evidence type="ECO:0008006" key="4">
    <source>
        <dbReference type="Google" id="ProtNLM"/>
    </source>
</evidence>
<dbReference type="InterPro" id="IPR003425">
    <property type="entry name" value="CCB3/YggT"/>
</dbReference>
<name>A0A1F7H0E5_9BACT</name>
<sequence>MRHSEPQAKGEAPQGVYETKKTIIRFNQIIWYILGLIEVLLLFRIILKTLGANPYSGFTSFIYTLTSPLALPFSGILQPSVTGNSIIELSTIIAGIVYLFVAWGFIYLLDLIYPITPKDVEAQAQ</sequence>
<dbReference type="Proteomes" id="UP000177159">
    <property type="component" value="Unassembled WGS sequence"/>
</dbReference>
<reference evidence="2 3" key="1">
    <citation type="journal article" date="2016" name="Nat. Commun.">
        <title>Thousands of microbial genomes shed light on interconnected biogeochemical processes in an aquifer system.</title>
        <authorList>
            <person name="Anantharaman K."/>
            <person name="Brown C.T."/>
            <person name="Hug L.A."/>
            <person name="Sharon I."/>
            <person name="Castelle C.J."/>
            <person name="Probst A.J."/>
            <person name="Thomas B.C."/>
            <person name="Singh A."/>
            <person name="Wilkins M.J."/>
            <person name="Karaoz U."/>
            <person name="Brodie E.L."/>
            <person name="Williams K.H."/>
            <person name="Hubbard S.S."/>
            <person name="Banfield J.F."/>
        </authorList>
    </citation>
    <scope>NUCLEOTIDE SEQUENCE [LARGE SCALE GENOMIC DNA]</scope>
</reference>
<keyword evidence="1" id="KW-0812">Transmembrane</keyword>
<evidence type="ECO:0000313" key="2">
    <source>
        <dbReference type="EMBL" id="OGK24286.1"/>
    </source>
</evidence>
<feature type="transmembrane region" description="Helical" evidence="1">
    <location>
        <begin position="58"/>
        <end position="77"/>
    </location>
</feature>
<evidence type="ECO:0000256" key="1">
    <source>
        <dbReference type="SAM" id="Phobius"/>
    </source>
</evidence>
<comment type="caution">
    <text evidence="2">The sequence shown here is derived from an EMBL/GenBank/DDBJ whole genome shotgun (WGS) entry which is preliminary data.</text>
</comment>
<dbReference type="AlphaFoldDB" id="A0A1F7H0E5"/>
<dbReference type="EMBL" id="MFZM01000010">
    <property type="protein sequence ID" value="OGK24286.1"/>
    <property type="molecule type" value="Genomic_DNA"/>
</dbReference>
<accession>A0A1F7H0E5</accession>
<feature type="transmembrane region" description="Helical" evidence="1">
    <location>
        <begin position="29"/>
        <end position="46"/>
    </location>
</feature>
<protein>
    <recommendedName>
        <fullName evidence="4">YggT family protein</fullName>
    </recommendedName>
</protein>
<dbReference type="Pfam" id="PF02325">
    <property type="entry name" value="CCB3_YggT"/>
    <property type="match status" value="1"/>
</dbReference>
<keyword evidence="1" id="KW-0472">Membrane</keyword>
<evidence type="ECO:0000313" key="3">
    <source>
        <dbReference type="Proteomes" id="UP000177159"/>
    </source>
</evidence>